<evidence type="ECO:0000313" key="6">
    <source>
        <dbReference type="EMBL" id="MFC3674229.1"/>
    </source>
</evidence>
<keyword evidence="3 6" id="KW-0378">Hydrolase</keyword>
<dbReference type="PANTHER" id="PTHR11717">
    <property type="entry name" value="LOW MOLECULAR WEIGHT PROTEIN TYROSINE PHOSPHATASE"/>
    <property type="match status" value="1"/>
</dbReference>
<name>A0ABV7V9V1_9PROT</name>
<comment type="similarity">
    <text evidence="1">Belongs to the low molecular weight phosphotyrosine protein phosphatase family.</text>
</comment>
<proteinExistence type="inferred from homology"/>
<evidence type="ECO:0000256" key="3">
    <source>
        <dbReference type="ARBA" id="ARBA00022801"/>
    </source>
</evidence>
<dbReference type="RefSeq" id="WP_379725294.1">
    <property type="nucleotide sequence ID" value="NZ_JBHRYJ010000001.1"/>
</dbReference>
<dbReference type="CDD" id="cd16343">
    <property type="entry name" value="LMWPTP"/>
    <property type="match status" value="1"/>
</dbReference>
<dbReference type="PRINTS" id="PR00719">
    <property type="entry name" value="LMWPTPASE"/>
</dbReference>
<gene>
    <name evidence="6" type="ORF">ACFOOQ_01660</name>
</gene>
<sequence length="162" mass="18297">MVCTGNICRSPTAHGMLRHSLQQAGLHEVVHVDSAGTHGYHVGEPPDPRSIDTARRNGVDIAMQRARKLAPEDFDRFDLILAMDQGHLEILQRLCPPERRQHLKLYLDYVPRFGRDVPDPYYGGPTGFDTVWRICTAVTAELMQEISERIARDQNRPVVSGK</sequence>
<dbReference type="SMART" id="SM00226">
    <property type="entry name" value="LMWPc"/>
    <property type="match status" value="1"/>
</dbReference>
<protein>
    <recommendedName>
        <fullName evidence="2">protein-tyrosine-phosphatase</fullName>
        <ecNumber evidence="2">3.1.3.48</ecNumber>
    </recommendedName>
</protein>
<reference evidence="7" key="1">
    <citation type="journal article" date="2019" name="Int. J. Syst. Evol. Microbiol.">
        <title>The Global Catalogue of Microorganisms (GCM) 10K type strain sequencing project: providing services to taxonomists for standard genome sequencing and annotation.</title>
        <authorList>
            <consortium name="The Broad Institute Genomics Platform"/>
            <consortium name="The Broad Institute Genome Sequencing Center for Infectious Disease"/>
            <person name="Wu L."/>
            <person name="Ma J."/>
        </authorList>
    </citation>
    <scope>NUCLEOTIDE SEQUENCE [LARGE SCALE GENOMIC DNA]</scope>
    <source>
        <strain evidence="7">KCTC 42182</strain>
    </source>
</reference>
<dbReference type="GO" id="GO:0004725">
    <property type="term" value="F:protein tyrosine phosphatase activity"/>
    <property type="evidence" value="ECO:0007669"/>
    <property type="project" value="UniProtKB-EC"/>
</dbReference>
<dbReference type="Gene3D" id="3.40.50.2300">
    <property type="match status" value="1"/>
</dbReference>
<evidence type="ECO:0000313" key="7">
    <source>
        <dbReference type="Proteomes" id="UP001595711"/>
    </source>
</evidence>
<dbReference type="PANTHER" id="PTHR11717:SF7">
    <property type="entry name" value="LOW MOLECULAR WEIGHT PHOSPHOTYROSINE PROTEIN PHOSPHATASE"/>
    <property type="match status" value="1"/>
</dbReference>
<evidence type="ECO:0000256" key="4">
    <source>
        <dbReference type="ARBA" id="ARBA00022912"/>
    </source>
</evidence>
<dbReference type="Proteomes" id="UP001595711">
    <property type="component" value="Unassembled WGS sequence"/>
</dbReference>
<dbReference type="EMBL" id="JBHRYJ010000001">
    <property type="protein sequence ID" value="MFC3674229.1"/>
    <property type="molecule type" value="Genomic_DNA"/>
</dbReference>
<evidence type="ECO:0000256" key="2">
    <source>
        <dbReference type="ARBA" id="ARBA00013064"/>
    </source>
</evidence>
<dbReference type="Pfam" id="PF01451">
    <property type="entry name" value="LMWPc"/>
    <property type="match status" value="1"/>
</dbReference>
<dbReference type="InterPro" id="IPR036196">
    <property type="entry name" value="Ptyr_pPase_sf"/>
</dbReference>
<accession>A0ABV7V9V1</accession>
<organism evidence="6 7">
    <name type="scientific">Ferrovibrio xuzhouensis</name>
    <dbReference type="NCBI Taxonomy" id="1576914"/>
    <lineage>
        <taxon>Bacteria</taxon>
        <taxon>Pseudomonadati</taxon>
        <taxon>Pseudomonadota</taxon>
        <taxon>Alphaproteobacteria</taxon>
        <taxon>Rhodospirillales</taxon>
        <taxon>Rhodospirillaceae</taxon>
        <taxon>Ferrovibrio</taxon>
    </lineage>
</organism>
<evidence type="ECO:0000256" key="1">
    <source>
        <dbReference type="ARBA" id="ARBA00011063"/>
    </source>
</evidence>
<dbReference type="EC" id="3.1.3.48" evidence="2"/>
<dbReference type="InterPro" id="IPR050438">
    <property type="entry name" value="LMW_PTPase"/>
</dbReference>
<keyword evidence="4" id="KW-0904">Protein phosphatase</keyword>
<dbReference type="InterPro" id="IPR017867">
    <property type="entry name" value="Tyr_phospatase_low_mol_wt"/>
</dbReference>
<comment type="caution">
    <text evidence="6">The sequence shown here is derived from an EMBL/GenBank/DDBJ whole genome shotgun (WGS) entry which is preliminary data.</text>
</comment>
<keyword evidence="7" id="KW-1185">Reference proteome</keyword>
<dbReference type="SUPFAM" id="SSF52788">
    <property type="entry name" value="Phosphotyrosine protein phosphatases I"/>
    <property type="match status" value="1"/>
</dbReference>
<evidence type="ECO:0000259" key="5">
    <source>
        <dbReference type="SMART" id="SM00226"/>
    </source>
</evidence>
<feature type="domain" description="Phosphotyrosine protein phosphatase I" evidence="5">
    <location>
        <begin position="2"/>
        <end position="145"/>
    </location>
</feature>
<dbReference type="InterPro" id="IPR023485">
    <property type="entry name" value="Ptyr_pPase"/>
</dbReference>